<comment type="caution">
    <text evidence="3">The sequence shown here is derived from an EMBL/GenBank/DDBJ whole genome shotgun (WGS) entry which is preliminary data.</text>
</comment>
<dbReference type="GO" id="GO:0033294">
    <property type="term" value="F:ectoine binding"/>
    <property type="evidence" value="ECO:0007669"/>
    <property type="project" value="InterPro"/>
</dbReference>
<feature type="domain" description="Solute-binding protein family 3/N-terminal" evidence="2">
    <location>
        <begin position="53"/>
        <end position="285"/>
    </location>
</feature>
<dbReference type="AlphaFoldDB" id="A0A840Q4B3"/>
<organism evidence="3 4">
    <name type="scientific">Saccharopolyspora phatthalungensis</name>
    <dbReference type="NCBI Taxonomy" id="664693"/>
    <lineage>
        <taxon>Bacteria</taxon>
        <taxon>Bacillati</taxon>
        <taxon>Actinomycetota</taxon>
        <taxon>Actinomycetes</taxon>
        <taxon>Pseudonocardiales</taxon>
        <taxon>Pseudonocardiaceae</taxon>
        <taxon>Saccharopolyspora</taxon>
    </lineage>
</organism>
<dbReference type="Proteomes" id="UP000584374">
    <property type="component" value="Unassembled WGS sequence"/>
</dbReference>
<dbReference type="InterPro" id="IPR019546">
    <property type="entry name" value="TAT_signal_bac_arc"/>
</dbReference>
<proteinExistence type="predicted"/>
<evidence type="ECO:0000313" key="3">
    <source>
        <dbReference type="EMBL" id="MBB5155316.1"/>
    </source>
</evidence>
<dbReference type="NCBIfam" id="TIGR01409">
    <property type="entry name" value="TAT_signal_seq"/>
    <property type="match status" value="1"/>
</dbReference>
<dbReference type="InterPro" id="IPR014337">
    <property type="entry name" value="Ectoine_EhuB"/>
</dbReference>
<sequence>MASRGWTRRDFLKGSGAAAGALVLGGGALAGCARTGGGGAGGDPLEAARSSGTIQAGIAGEAPYGFTDQSGKVTGEAPEVARAVFRNLGVSNLLASQVDFNQLIPALNAGKFSVVAAGMFITPERCKNAAFSIPDYIAATAFLVPSGNPEGVATFQDVAQKKLNLAVLSGAVEKDYALRLGVPASQVQVFDTQNALLRAVTDKRVYCAALTNISLNDLVKKSPGAQVEVTKGFTPVINGKPEVQAGAFVFRTPDTSLREAFNAELKKLHDSGEWLRITEPFGFTRDNLPPAGVTTEALCAGS</sequence>
<dbReference type="NCBIfam" id="TIGR02995">
    <property type="entry name" value="ectoine_ehuB"/>
    <property type="match status" value="1"/>
</dbReference>
<keyword evidence="1" id="KW-0732">Signal</keyword>
<dbReference type="SMART" id="SM00062">
    <property type="entry name" value="PBPb"/>
    <property type="match status" value="1"/>
</dbReference>
<evidence type="ECO:0000256" key="1">
    <source>
        <dbReference type="ARBA" id="ARBA00022729"/>
    </source>
</evidence>
<reference evidence="3 4" key="1">
    <citation type="submission" date="2020-08" db="EMBL/GenBank/DDBJ databases">
        <title>Sequencing the genomes of 1000 actinobacteria strains.</title>
        <authorList>
            <person name="Klenk H.-P."/>
        </authorList>
    </citation>
    <scope>NUCLEOTIDE SEQUENCE [LARGE SCALE GENOMIC DNA]</scope>
    <source>
        <strain evidence="3 4">DSM 45584</strain>
    </source>
</reference>
<protein>
    <submittedName>
        <fullName evidence="3">Polar amino acid transport system substrate-binding protein</fullName>
    </submittedName>
</protein>
<dbReference type="PROSITE" id="PS51318">
    <property type="entry name" value="TAT"/>
    <property type="match status" value="1"/>
</dbReference>
<dbReference type="Gene3D" id="3.40.190.10">
    <property type="entry name" value="Periplasmic binding protein-like II"/>
    <property type="match status" value="2"/>
</dbReference>
<evidence type="ECO:0000259" key="2">
    <source>
        <dbReference type="SMART" id="SM00062"/>
    </source>
</evidence>
<dbReference type="EMBL" id="JACHIW010000001">
    <property type="protein sequence ID" value="MBB5155316.1"/>
    <property type="molecule type" value="Genomic_DNA"/>
</dbReference>
<dbReference type="InterPro" id="IPR001638">
    <property type="entry name" value="Solute-binding_3/MltF_N"/>
</dbReference>
<dbReference type="PANTHER" id="PTHR35936:SF17">
    <property type="entry name" value="ARGININE-BINDING EXTRACELLULAR PROTEIN ARTP"/>
    <property type="match status" value="1"/>
</dbReference>
<keyword evidence="4" id="KW-1185">Reference proteome</keyword>
<dbReference type="InterPro" id="IPR006311">
    <property type="entry name" value="TAT_signal"/>
</dbReference>
<dbReference type="RefSeq" id="WP_184726676.1">
    <property type="nucleotide sequence ID" value="NZ_JACHIW010000001.1"/>
</dbReference>
<dbReference type="Pfam" id="PF00497">
    <property type="entry name" value="SBP_bac_3"/>
    <property type="match status" value="1"/>
</dbReference>
<dbReference type="GO" id="GO:0051470">
    <property type="term" value="P:ectoine transmembrane transport"/>
    <property type="evidence" value="ECO:0007669"/>
    <property type="project" value="InterPro"/>
</dbReference>
<dbReference type="PANTHER" id="PTHR35936">
    <property type="entry name" value="MEMBRANE-BOUND LYTIC MUREIN TRANSGLYCOSYLASE F"/>
    <property type="match status" value="1"/>
</dbReference>
<dbReference type="PROSITE" id="PS51257">
    <property type="entry name" value="PROKAR_LIPOPROTEIN"/>
    <property type="match status" value="1"/>
</dbReference>
<accession>A0A840Q4B3</accession>
<dbReference type="CDD" id="cd01002">
    <property type="entry name" value="PBP2_Ehub_like"/>
    <property type="match status" value="1"/>
</dbReference>
<dbReference type="SUPFAM" id="SSF53850">
    <property type="entry name" value="Periplasmic binding protein-like II"/>
    <property type="match status" value="1"/>
</dbReference>
<evidence type="ECO:0000313" key="4">
    <source>
        <dbReference type="Proteomes" id="UP000584374"/>
    </source>
</evidence>
<dbReference type="Pfam" id="PF10518">
    <property type="entry name" value="TAT_signal"/>
    <property type="match status" value="1"/>
</dbReference>
<gene>
    <name evidence="3" type="ORF">BJ970_002850</name>
</gene>
<name>A0A840Q4B3_9PSEU</name>